<gene>
    <name evidence="8" type="ORF">SAMN05192564_103362</name>
</gene>
<evidence type="ECO:0000256" key="2">
    <source>
        <dbReference type="ARBA" id="ARBA00022723"/>
    </source>
</evidence>
<sequence length="226" mass="24465">MSHDANLMPSDRAALMLAGADTRPLQARERQTMRPLTAIDHLCRSLDTAFGGPERCVSHIEPSHEAGFARVVRAALAEAIADDTLLGSAHREGSPDCYRRHLLAADPLGRYAVAALVWMPGQMSPVHAHHTWCGYAVIEGALTETVFEWSEAGQCASEVRTHPRERGAVSFTRAGRTGIHQLGNRGDARAVSLHVYGVQGEQIATHVNDLLRVAATTEDAARYTVA</sequence>
<evidence type="ECO:0000256" key="5">
    <source>
        <dbReference type="ARBA" id="ARBA00023004"/>
    </source>
</evidence>
<dbReference type="RefSeq" id="WP_245753219.1">
    <property type="nucleotide sequence ID" value="NZ_FNRQ01000003.1"/>
</dbReference>
<dbReference type="GO" id="GO:0017172">
    <property type="term" value="F:cysteine dioxygenase activity"/>
    <property type="evidence" value="ECO:0007669"/>
    <property type="project" value="TreeGrafter"/>
</dbReference>
<dbReference type="InterPro" id="IPR011051">
    <property type="entry name" value="RmlC_Cupin_sf"/>
</dbReference>
<feature type="binding site" evidence="7">
    <location>
        <position position="127"/>
    </location>
    <ligand>
        <name>Fe cation</name>
        <dbReference type="ChEBI" id="CHEBI:24875"/>
        <note>catalytic</note>
    </ligand>
</feature>
<name>A0A1H4EGX0_9BURK</name>
<keyword evidence="4" id="KW-0560">Oxidoreductase</keyword>
<keyword evidence="2 7" id="KW-0479">Metal-binding</keyword>
<keyword evidence="5 7" id="KW-0408">Iron</keyword>
<dbReference type="GO" id="GO:0019448">
    <property type="term" value="P:L-cysteine catabolic process"/>
    <property type="evidence" value="ECO:0007669"/>
    <property type="project" value="TreeGrafter"/>
</dbReference>
<reference evidence="9" key="1">
    <citation type="submission" date="2016-10" db="EMBL/GenBank/DDBJ databases">
        <authorList>
            <person name="Varghese N."/>
            <person name="Submissions S."/>
        </authorList>
    </citation>
    <scope>NUCLEOTIDE SEQUENCE [LARGE SCALE GENOMIC DNA]</scope>
    <source>
        <strain evidence="9">LMG 24000</strain>
    </source>
</reference>
<proteinExistence type="inferred from homology"/>
<dbReference type="Proteomes" id="UP000198638">
    <property type="component" value="Unassembled WGS sequence"/>
</dbReference>
<dbReference type="InterPro" id="IPR014710">
    <property type="entry name" value="RmlC-like_jellyroll"/>
</dbReference>
<dbReference type="EMBL" id="FNRQ01000003">
    <property type="protein sequence ID" value="SEA84324.1"/>
    <property type="molecule type" value="Genomic_DNA"/>
</dbReference>
<dbReference type="Pfam" id="PF05995">
    <property type="entry name" value="CDO_I"/>
    <property type="match status" value="1"/>
</dbReference>
<protein>
    <submittedName>
        <fullName evidence="8">Cysteine dioxygenase type I</fullName>
    </submittedName>
</protein>
<evidence type="ECO:0000256" key="4">
    <source>
        <dbReference type="ARBA" id="ARBA00023002"/>
    </source>
</evidence>
<accession>A0A1H4EGX0</accession>
<evidence type="ECO:0000313" key="8">
    <source>
        <dbReference type="EMBL" id="SEA84324.1"/>
    </source>
</evidence>
<dbReference type="AlphaFoldDB" id="A0A1H4EGX0"/>
<dbReference type="PANTHER" id="PTHR12918:SF1">
    <property type="entry name" value="CYSTEINE DIOXYGENASE TYPE 1"/>
    <property type="match status" value="1"/>
</dbReference>
<keyword evidence="3 8" id="KW-0223">Dioxygenase</keyword>
<keyword evidence="9" id="KW-1185">Reference proteome</keyword>
<dbReference type="STRING" id="83784.SAMN05192564_103362"/>
<dbReference type="Gene3D" id="2.60.120.10">
    <property type="entry name" value="Jelly Rolls"/>
    <property type="match status" value="1"/>
</dbReference>
<evidence type="ECO:0000256" key="3">
    <source>
        <dbReference type="ARBA" id="ARBA00022964"/>
    </source>
</evidence>
<dbReference type="SUPFAM" id="SSF51182">
    <property type="entry name" value="RmlC-like cupins"/>
    <property type="match status" value="1"/>
</dbReference>
<dbReference type="CDD" id="cd10548">
    <property type="entry name" value="cupin_CDO"/>
    <property type="match status" value="1"/>
</dbReference>
<feature type="binding site" evidence="7">
    <location>
        <position position="129"/>
    </location>
    <ligand>
        <name>Fe cation</name>
        <dbReference type="ChEBI" id="CHEBI:24875"/>
        <note>catalytic</note>
    </ligand>
</feature>
<organism evidence="8 9">
    <name type="scientific">Paraburkholderia sartisoli</name>
    <dbReference type="NCBI Taxonomy" id="83784"/>
    <lineage>
        <taxon>Bacteria</taxon>
        <taxon>Pseudomonadati</taxon>
        <taxon>Pseudomonadota</taxon>
        <taxon>Betaproteobacteria</taxon>
        <taxon>Burkholderiales</taxon>
        <taxon>Burkholderiaceae</taxon>
        <taxon>Paraburkholderia</taxon>
    </lineage>
</organism>
<evidence type="ECO:0000256" key="1">
    <source>
        <dbReference type="ARBA" id="ARBA00006622"/>
    </source>
</evidence>
<evidence type="ECO:0000256" key="7">
    <source>
        <dbReference type="PIRSR" id="PIRSR610300-51"/>
    </source>
</evidence>
<feature type="cross-link" description="3'-(S-cysteinyl)-tyrosine (Cys-Tyr)" evidence="6">
    <location>
        <begin position="133"/>
        <end position="196"/>
    </location>
</feature>
<dbReference type="InterPro" id="IPR010300">
    <property type="entry name" value="CDO_1"/>
</dbReference>
<feature type="binding site" evidence="7">
    <location>
        <position position="180"/>
    </location>
    <ligand>
        <name>Fe cation</name>
        <dbReference type="ChEBI" id="CHEBI:24875"/>
        <note>catalytic</note>
    </ligand>
</feature>
<evidence type="ECO:0000256" key="6">
    <source>
        <dbReference type="PIRSR" id="PIRSR610300-50"/>
    </source>
</evidence>
<evidence type="ECO:0000313" key="9">
    <source>
        <dbReference type="Proteomes" id="UP000198638"/>
    </source>
</evidence>
<comment type="similarity">
    <text evidence="1">Belongs to the cysteine dioxygenase family.</text>
</comment>
<keyword evidence="6" id="KW-0883">Thioether bond</keyword>
<dbReference type="PANTHER" id="PTHR12918">
    <property type="entry name" value="CYSTEINE DIOXYGENASE"/>
    <property type="match status" value="1"/>
</dbReference>
<dbReference type="GO" id="GO:0008198">
    <property type="term" value="F:ferrous iron binding"/>
    <property type="evidence" value="ECO:0007669"/>
    <property type="project" value="TreeGrafter"/>
</dbReference>